<evidence type="ECO:0000313" key="2">
    <source>
        <dbReference type="EMBL" id="MDO1448109.1"/>
    </source>
</evidence>
<evidence type="ECO:0000313" key="3">
    <source>
        <dbReference type="Proteomes" id="UP001168528"/>
    </source>
</evidence>
<accession>A0ABT8R7N0</accession>
<dbReference type="InterPro" id="IPR012899">
    <property type="entry name" value="LTXXQ"/>
</dbReference>
<reference evidence="2" key="1">
    <citation type="submission" date="2023-07" db="EMBL/GenBank/DDBJ databases">
        <title>The genome sequence of Rhodocytophaga aerolata KACC 12507.</title>
        <authorList>
            <person name="Zhang X."/>
        </authorList>
    </citation>
    <scope>NUCLEOTIDE SEQUENCE</scope>
    <source>
        <strain evidence="2">KACC 12507</strain>
    </source>
</reference>
<keyword evidence="1" id="KW-0732">Signal</keyword>
<sequence>MKNIFFLMVFVCISLTSLAQRPSSGARERISTAKIGLITDRLNLSTEQAPQFWAVYNEYTDKKRDIRRQIRGMRNETSTITSTDEQVQKSLQDMIALRQKEVDLEKEYMNKFLKTISARQLAELYKTEQDFTKLLLERLEDGHTRHRPND</sequence>
<dbReference type="EMBL" id="JAUKPO010000010">
    <property type="protein sequence ID" value="MDO1448109.1"/>
    <property type="molecule type" value="Genomic_DNA"/>
</dbReference>
<feature type="chain" id="PRO_5046273052" evidence="1">
    <location>
        <begin position="20"/>
        <end position="150"/>
    </location>
</feature>
<dbReference type="Gene3D" id="1.20.120.1490">
    <property type="match status" value="1"/>
</dbReference>
<organism evidence="2 3">
    <name type="scientific">Rhodocytophaga aerolata</name>
    <dbReference type="NCBI Taxonomy" id="455078"/>
    <lineage>
        <taxon>Bacteria</taxon>
        <taxon>Pseudomonadati</taxon>
        <taxon>Bacteroidota</taxon>
        <taxon>Cytophagia</taxon>
        <taxon>Cytophagales</taxon>
        <taxon>Rhodocytophagaceae</taxon>
        <taxon>Rhodocytophaga</taxon>
    </lineage>
</organism>
<keyword evidence="3" id="KW-1185">Reference proteome</keyword>
<dbReference type="Pfam" id="PF07813">
    <property type="entry name" value="LTXXQ"/>
    <property type="match status" value="1"/>
</dbReference>
<dbReference type="Proteomes" id="UP001168528">
    <property type="component" value="Unassembled WGS sequence"/>
</dbReference>
<comment type="caution">
    <text evidence="2">The sequence shown here is derived from an EMBL/GenBank/DDBJ whole genome shotgun (WGS) entry which is preliminary data.</text>
</comment>
<evidence type="ECO:0000256" key="1">
    <source>
        <dbReference type="SAM" id="SignalP"/>
    </source>
</evidence>
<proteinExistence type="predicted"/>
<gene>
    <name evidence="2" type="ORF">Q0590_17680</name>
</gene>
<protein>
    <submittedName>
        <fullName evidence="2">Spy/CpxP family protein refolding chaperone</fullName>
    </submittedName>
</protein>
<feature type="signal peptide" evidence="1">
    <location>
        <begin position="1"/>
        <end position="19"/>
    </location>
</feature>
<dbReference type="RefSeq" id="WP_302038912.1">
    <property type="nucleotide sequence ID" value="NZ_JAUKPO010000010.1"/>
</dbReference>
<name>A0ABT8R7N0_9BACT</name>